<evidence type="ECO:0000256" key="5">
    <source>
        <dbReference type="ARBA" id="ARBA00022840"/>
    </source>
</evidence>
<evidence type="ECO:0000313" key="9">
    <source>
        <dbReference type="EMBL" id="MBD2595847.1"/>
    </source>
</evidence>
<keyword evidence="4" id="KW-0547">Nucleotide-binding</keyword>
<comment type="catalytic activity">
    <reaction evidence="1">
        <text>ATP-dependent breakage, passage and rejoining of double-stranded DNA.</text>
        <dbReference type="EC" id="5.6.2.2"/>
    </reaction>
</comment>
<evidence type="ECO:0000256" key="4">
    <source>
        <dbReference type="ARBA" id="ARBA00022741"/>
    </source>
</evidence>
<organism evidence="9 10">
    <name type="scientific">Nostoc spongiaeforme FACHB-130</name>
    <dbReference type="NCBI Taxonomy" id="1357510"/>
    <lineage>
        <taxon>Bacteria</taxon>
        <taxon>Bacillati</taxon>
        <taxon>Cyanobacteriota</taxon>
        <taxon>Cyanophyceae</taxon>
        <taxon>Nostocales</taxon>
        <taxon>Nostocaceae</taxon>
        <taxon>Nostoc</taxon>
    </lineage>
</organism>
<dbReference type="InterPro" id="IPR036890">
    <property type="entry name" value="HATPase_C_sf"/>
</dbReference>
<dbReference type="SUPFAM" id="SSF55874">
    <property type="entry name" value="ATPase domain of HSP90 chaperone/DNA topoisomerase II/histidine kinase"/>
    <property type="match status" value="1"/>
</dbReference>
<dbReference type="RefSeq" id="WP_190968616.1">
    <property type="nucleotide sequence ID" value="NZ_JACJTB010000020.1"/>
</dbReference>
<evidence type="ECO:0000256" key="2">
    <source>
        <dbReference type="ARBA" id="ARBA00010708"/>
    </source>
</evidence>
<dbReference type="InterPro" id="IPR014721">
    <property type="entry name" value="Ribsml_uS5_D2-typ_fold_subgr"/>
</dbReference>
<dbReference type="Gene3D" id="3.30.565.10">
    <property type="entry name" value="Histidine kinase-like ATPase, C-terminal domain"/>
    <property type="match status" value="1"/>
</dbReference>
<evidence type="ECO:0000256" key="3">
    <source>
        <dbReference type="ARBA" id="ARBA00012895"/>
    </source>
</evidence>
<gene>
    <name evidence="9" type="ORF">H6G74_16135</name>
</gene>
<dbReference type="Proteomes" id="UP000603457">
    <property type="component" value="Unassembled WGS sequence"/>
</dbReference>
<keyword evidence="8" id="KW-0413">Isomerase</keyword>
<keyword evidence="10" id="KW-1185">Reference proteome</keyword>
<dbReference type="SUPFAM" id="SSF54211">
    <property type="entry name" value="Ribosomal protein S5 domain 2-like"/>
    <property type="match status" value="1"/>
</dbReference>
<protein>
    <recommendedName>
        <fullName evidence="3">DNA topoisomerase (ATP-hydrolyzing)</fullName>
        <ecNumber evidence="3">5.6.2.2</ecNumber>
    </recommendedName>
</protein>
<keyword evidence="6" id="KW-0799">Topoisomerase</keyword>
<sequence length="326" mass="36385">MSNNLSHIEEIQAIRRRPAMFFGSAGVQGTEQFVYELVANVLDAYLTKQATFVNVTLDGATISVVDDGPGLPFDEPSDIEGISLATKLLTRIHQTRSCDEHTPHVHIVSRGVGLAPINATSIHLKVQSWRSGMLWEQCFSKGIAQGSAKIIQQGNGRGTKIEVTPDPEVFRQTQPRFGIIRRALFDTAHLFAGLRIGLNEERFYAPQGLKMLGYILLTRQTDANNEPFHVTLHHNNILIEAAAFGDRFSQNRTFSWVNGARTPDDGSHVEGFSQALAEVNWQPALSLIHIVMYDPRFAGPTRDKLDVPHIKEVIQEALREPLSSWW</sequence>
<dbReference type="PRINTS" id="PR00418">
    <property type="entry name" value="TPI2FAMILY"/>
</dbReference>
<name>A0ABR8FXI6_9NOSO</name>
<evidence type="ECO:0000256" key="7">
    <source>
        <dbReference type="ARBA" id="ARBA00023125"/>
    </source>
</evidence>
<dbReference type="EC" id="5.6.2.2" evidence="3"/>
<accession>A0ABR8FXI6</accession>
<evidence type="ECO:0000313" key="10">
    <source>
        <dbReference type="Proteomes" id="UP000603457"/>
    </source>
</evidence>
<evidence type="ECO:0000256" key="8">
    <source>
        <dbReference type="ARBA" id="ARBA00023235"/>
    </source>
</evidence>
<evidence type="ECO:0000256" key="6">
    <source>
        <dbReference type="ARBA" id="ARBA00023029"/>
    </source>
</evidence>
<dbReference type="InterPro" id="IPR020568">
    <property type="entry name" value="Ribosomal_Su5_D2-typ_SF"/>
</dbReference>
<keyword evidence="5" id="KW-0067">ATP-binding</keyword>
<comment type="similarity">
    <text evidence="2">Belongs to the type II topoisomerase GyrB family.</text>
</comment>
<keyword evidence="7" id="KW-0238">DNA-binding</keyword>
<proteinExistence type="inferred from homology"/>
<dbReference type="Gene3D" id="3.30.230.10">
    <property type="match status" value="1"/>
</dbReference>
<dbReference type="PANTHER" id="PTHR45866">
    <property type="entry name" value="DNA GYRASE/TOPOISOMERASE SUBUNIT B"/>
    <property type="match status" value="1"/>
</dbReference>
<dbReference type="EMBL" id="JACJTB010000020">
    <property type="protein sequence ID" value="MBD2595847.1"/>
    <property type="molecule type" value="Genomic_DNA"/>
</dbReference>
<reference evidence="9 10" key="1">
    <citation type="journal article" date="2020" name="ISME J.">
        <title>Comparative genomics reveals insights into cyanobacterial evolution and habitat adaptation.</title>
        <authorList>
            <person name="Chen M.Y."/>
            <person name="Teng W.K."/>
            <person name="Zhao L."/>
            <person name="Hu C.X."/>
            <person name="Zhou Y.K."/>
            <person name="Han B.P."/>
            <person name="Song L.R."/>
            <person name="Shu W.S."/>
        </authorList>
    </citation>
    <scope>NUCLEOTIDE SEQUENCE [LARGE SCALE GENOMIC DNA]</scope>
    <source>
        <strain evidence="9 10">FACHB-130</strain>
    </source>
</reference>
<evidence type="ECO:0000256" key="1">
    <source>
        <dbReference type="ARBA" id="ARBA00000185"/>
    </source>
</evidence>
<dbReference type="PANTHER" id="PTHR45866:SF1">
    <property type="entry name" value="DNA GYRASE SUBUNIT B, MITOCHONDRIAL"/>
    <property type="match status" value="1"/>
</dbReference>
<comment type="caution">
    <text evidence="9">The sequence shown here is derived from an EMBL/GenBank/DDBJ whole genome shotgun (WGS) entry which is preliminary data.</text>
</comment>